<proteinExistence type="predicted"/>
<sequence>MYGDTLVMRKRAAQLREQGEDIRAMAEQLVTQSDEVAHESGWTGRAADAMRERVRDRAAHLREAAHAHDTAAASLEKHLAECDRLGESISDIERKVSSLVAEGHAPAGFSPPPSGHKDWLSVELPGL</sequence>
<evidence type="ECO:0000313" key="1">
    <source>
        <dbReference type="EMBL" id="MBF4762314.1"/>
    </source>
</evidence>
<organism evidence="1 2">
    <name type="scientific">Nocardioides islandensis</name>
    <dbReference type="NCBI Taxonomy" id="433663"/>
    <lineage>
        <taxon>Bacteria</taxon>
        <taxon>Bacillati</taxon>
        <taxon>Actinomycetota</taxon>
        <taxon>Actinomycetes</taxon>
        <taxon>Propionibacteriales</taxon>
        <taxon>Nocardioidaceae</taxon>
        <taxon>Nocardioides</taxon>
    </lineage>
</organism>
<dbReference type="Proteomes" id="UP000640489">
    <property type="component" value="Unassembled WGS sequence"/>
</dbReference>
<dbReference type="SUPFAM" id="SSF140453">
    <property type="entry name" value="EsxAB dimer-like"/>
    <property type="match status" value="1"/>
</dbReference>
<keyword evidence="2" id="KW-1185">Reference proteome</keyword>
<evidence type="ECO:0000313" key="2">
    <source>
        <dbReference type="Proteomes" id="UP000640489"/>
    </source>
</evidence>
<dbReference type="Gene3D" id="1.10.287.1060">
    <property type="entry name" value="ESAT-6-like"/>
    <property type="match status" value="1"/>
</dbReference>
<dbReference type="InterPro" id="IPR036689">
    <property type="entry name" value="ESAT-6-like_sf"/>
</dbReference>
<accession>A0A930YGU8</accession>
<dbReference type="EMBL" id="JADKPN010000001">
    <property type="protein sequence ID" value="MBF4762314.1"/>
    <property type="molecule type" value="Genomic_DNA"/>
</dbReference>
<comment type="caution">
    <text evidence="1">The sequence shown here is derived from an EMBL/GenBank/DDBJ whole genome shotgun (WGS) entry which is preliminary data.</text>
</comment>
<protein>
    <submittedName>
        <fullName evidence="1">Uncharacterized protein</fullName>
    </submittedName>
</protein>
<dbReference type="AlphaFoldDB" id="A0A930YGU8"/>
<name>A0A930YGU8_9ACTN</name>
<gene>
    <name evidence="1" type="ORF">ISU07_04180</name>
</gene>
<dbReference type="RefSeq" id="WP_194705444.1">
    <property type="nucleotide sequence ID" value="NZ_JADKPN010000001.1"/>
</dbReference>
<reference evidence="1" key="1">
    <citation type="submission" date="2020-11" db="EMBL/GenBank/DDBJ databases">
        <title>Nocardioides sp. nov., isolated from Soil of Cynanchum wilfordii Hemsley rhizosphere.</title>
        <authorList>
            <person name="Lee J.-S."/>
            <person name="Suh M.K."/>
            <person name="Kim J.-S."/>
        </authorList>
    </citation>
    <scope>NUCLEOTIDE SEQUENCE</scope>
    <source>
        <strain evidence="1">KCTC 19275</strain>
    </source>
</reference>